<dbReference type="Proteomes" id="UP000015103">
    <property type="component" value="Unassembled WGS sequence"/>
</dbReference>
<protein>
    <submittedName>
        <fullName evidence="1">Uncharacterized protein</fullName>
    </submittedName>
</protein>
<dbReference type="AlphaFoldDB" id="T1HYW6"/>
<keyword evidence="2" id="KW-1185">Reference proteome</keyword>
<sequence>MVTLRLRLEQLNAERSGRPVEVTTPEIIDKIHDMVMDDRRVKVREIASAVGISNER</sequence>
<dbReference type="VEuPathDB" id="VectorBase:RPRC009236"/>
<proteinExistence type="predicted"/>
<evidence type="ECO:0000313" key="1">
    <source>
        <dbReference type="EnsemblMetazoa" id="RPRC009236-PA"/>
    </source>
</evidence>
<dbReference type="HOGENOM" id="CLU_181017_0_0_1"/>
<dbReference type="EnsemblMetazoa" id="RPRC009236-RA">
    <property type="protein sequence ID" value="RPRC009236-PA"/>
    <property type="gene ID" value="RPRC009236"/>
</dbReference>
<organism evidence="1 2">
    <name type="scientific">Rhodnius prolixus</name>
    <name type="common">Triatomid bug</name>
    <dbReference type="NCBI Taxonomy" id="13249"/>
    <lineage>
        <taxon>Eukaryota</taxon>
        <taxon>Metazoa</taxon>
        <taxon>Ecdysozoa</taxon>
        <taxon>Arthropoda</taxon>
        <taxon>Hexapoda</taxon>
        <taxon>Insecta</taxon>
        <taxon>Pterygota</taxon>
        <taxon>Neoptera</taxon>
        <taxon>Paraneoptera</taxon>
        <taxon>Hemiptera</taxon>
        <taxon>Heteroptera</taxon>
        <taxon>Panheteroptera</taxon>
        <taxon>Cimicomorpha</taxon>
        <taxon>Reduviidae</taxon>
        <taxon>Triatominae</taxon>
        <taxon>Rhodnius</taxon>
    </lineage>
</organism>
<name>T1HYW6_RHOPR</name>
<accession>T1HYW6</accession>
<dbReference type="InParanoid" id="T1HYW6"/>
<reference evidence="1" key="1">
    <citation type="submission" date="2015-05" db="UniProtKB">
        <authorList>
            <consortium name="EnsemblMetazoa"/>
        </authorList>
    </citation>
    <scope>IDENTIFICATION</scope>
</reference>
<evidence type="ECO:0000313" key="2">
    <source>
        <dbReference type="Proteomes" id="UP000015103"/>
    </source>
</evidence>
<dbReference type="EMBL" id="ACPB03033878">
    <property type="status" value="NOT_ANNOTATED_CDS"/>
    <property type="molecule type" value="Genomic_DNA"/>
</dbReference>